<dbReference type="InterPro" id="IPR017452">
    <property type="entry name" value="GPCR_Rhodpsn_7TM"/>
</dbReference>
<dbReference type="WBParaSite" id="Pan_g16294.t1">
    <property type="protein sequence ID" value="Pan_g16294.t1"/>
    <property type="gene ID" value="Pan_g16294"/>
</dbReference>
<feature type="transmembrane region" description="Helical" evidence="5">
    <location>
        <begin position="83"/>
        <end position="106"/>
    </location>
</feature>
<protein>
    <submittedName>
        <fullName evidence="8">G_PROTEIN_RECEP_F1_2 domain-containing protein</fullName>
    </submittedName>
</protein>
<evidence type="ECO:0000256" key="5">
    <source>
        <dbReference type="SAM" id="Phobius"/>
    </source>
</evidence>
<feature type="transmembrane region" description="Helical" evidence="5">
    <location>
        <begin position="6"/>
        <end position="35"/>
    </location>
</feature>
<evidence type="ECO:0000313" key="7">
    <source>
        <dbReference type="Proteomes" id="UP000492821"/>
    </source>
</evidence>
<keyword evidence="2 5" id="KW-0812">Transmembrane</keyword>
<keyword evidence="4 5" id="KW-0472">Membrane</keyword>
<evidence type="ECO:0000256" key="4">
    <source>
        <dbReference type="ARBA" id="ARBA00023136"/>
    </source>
</evidence>
<feature type="transmembrane region" description="Helical" evidence="5">
    <location>
        <begin position="127"/>
        <end position="149"/>
    </location>
</feature>
<feature type="transmembrane region" description="Helical" evidence="5">
    <location>
        <begin position="47"/>
        <end position="71"/>
    </location>
</feature>
<evidence type="ECO:0000259" key="6">
    <source>
        <dbReference type="PROSITE" id="PS50262"/>
    </source>
</evidence>
<dbReference type="PROSITE" id="PS50262">
    <property type="entry name" value="G_PROTEIN_RECEP_F1_2"/>
    <property type="match status" value="1"/>
</dbReference>
<evidence type="ECO:0000313" key="8">
    <source>
        <dbReference type="WBParaSite" id="Pan_g16294.t1"/>
    </source>
</evidence>
<keyword evidence="7" id="KW-1185">Reference proteome</keyword>
<evidence type="ECO:0000256" key="1">
    <source>
        <dbReference type="ARBA" id="ARBA00004370"/>
    </source>
</evidence>
<dbReference type="SUPFAM" id="SSF81321">
    <property type="entry name" value="Family A G protein-coupled receptor-like"/>
    <property type="match status" value="1"/>
</dbReference>
<dbReference type="AlphaFoldDB" id="A0A7E4ZTC7"/>
<accession>A0A7E4ZTC7</accession>
<dbReference type="GO" id="GO:0016020">
    <property type="term" value="C:membrane"/>
    <property type="evidence" value="ECO:0007669"/>
    <property type="project" value="UniProtKB-SubCell"/>
</dbReference>
<dbReference type="Proteomes" id="UP000492821">
    <property type="component" value="Unassembled WGS sequence"/>
</dbReference>
<dbReference type="PANTHER" id="PTHR46955:SF3">
    <property type="entry name" value="G_PROTEIN_RECEP_F1_2 DOMAIN-CONTAINING PROTEIN"/>
    <property type="match status" value="1"/>
</dbReference>
<dbReference type="Gene3D" id="1.20.1070.10">
    <property type="entry name" value="Rhodopsin 7-helix transmembrane proteins"/>
    <property type="match status" value="1"/>
</dbReference>
<proteinExistence type="predicted"/>
<feature type="transmembrane region" description="Helical" evidence="5">
    <location>
        <begin position="256"/>
        <end position="277"/>
    </location>
</feature>
<evidence type="ECO:0000256" key="3">
    <source>
        <dbReference type="ARBA" id="ARBA00022989"/>
    </source>
</evidence>
<comment type="subcellular location">
    <subcellularLocation>
        <location evidence="1">Membrane</location>
    </subcellularLocation>
</comment>
<reference evidence="7" key="1">
    <citation type="journal article" date="2013" name="Genetics">
        <title>The draft genome and transcriptome of Panagrellus redivivus are shaped by the harsh demands of a free-living lifestyle.</title>
        <authorList>
            <person name="Srinivasan J."/>
            <person name="Dillman A.R."/>
            <person name="Macchietto M.G."/>
            <person name="Heikkinen L."/>
            <person name="Lakso M."/>
            <person name="Fracchia K.M."/>
            <person name="Antoshechkin I."/>
            <person name="Mortazavi A."/>
            <person name="Wong G."/>
            <person name="Sternberg P.W."/>
        </authorList>
    </citation>
    <scope>NUCLEOTIDE SEQUENCE [LARGE SCALE GENOMIC DNA]</scope>
    <source>
        <strain evidence="7">MT8872</strain>
    </source>
</reference>
<feature type="transmembrane region" description="Helical" evidence="5">
    <location>
        <begin position="222"/>
        <end position="244"/>
    </location>
</feature>
<evidence type="ECO:0000256" key="2">
    <source>
        <dbReference type="ARBA" id="ARBA00022692"/>
    </source>
</evidence>
<sequence length="310" mass="34879">MAMPAWYYLSVDILILTSQALSISGNGFIISLFILFKRLRQNMSLRLLLLLCCTDWVFAVSALPYIIYYVVKWNPIMFDYSPLMIIASGSPLIIQFKINLVVTIAIAVDRLQALRMPVYYRRKNQMLYVWMTLFIGLGMGAFDTVLMFWTTTFDTHVYNCAAIGCFQLAKFRAYWGISNMVLNVFALVLTIWVAYELNGFKSKNPAGLGVREKKQLTQANRLSFGILLISMVFLLVPSTFVGVVDLTHLEIFKKIGPFYIVGLLFAGVSNSVVYITLHAELRKAASGLCKGKLAIETSTTISRVTVFSTA</sequence>
<name>A0A7E4ZTC7_PANRE</name>
<reference evidence="8" key="2">
    <citation type="submission" date="2020-10" db="UniProtKB">
        <authorList>
            <consortium name="WormBaseParasite"/>
        </authorList>
    </citation>
    <scope>IDENTIFICATION</scope>
</reference>
<dbReference type="Pfam" id="PF10316">
    <property type="entry name" value="7TM_GPCR_Srbc"/>
    <property type="match status" value="1"/>
</dbReference>
<dbReference type="InterPro" id="IPR052322">
    <property type="entry name" value="Mito_rRNA_Mtase_NSUN4"/>
</dbReference>
<dbReference type="InterPro" id="IPR019420">
    <property type="entry name" value="7TM_GPCR_serpentine_rcpt_Srbc"/>
</dbReference>
<keyword evidence="3 5" id="KW-1133">Transmembrane helix</keyword>
<feature type="transmembrane region" description="Helical" evidence="5">
    <location>
        <begin position="173"/>
        <end position="195"/>
    </location>
</feature>
<organism evidence="7 8">
    <name type="scientific">Panagrellus redivivus</name>
    <name type="common">Microworm</name>
    <dbReference type="NCBI Taxonomy" id="6233"/>
    <lineage>
        <taxon>Eukaryota</taxon>
        <taxon>Metazoa</taxon>
        <taxon>Ecdysozoa</taxon>
        <taxon>Nematoda</taxon>
        <taxon>Chromadorea</taxon>
        <taxon>Rhabditida</taxon>
        <taxon>Tylenchina</taxon>
        <taxon>Panagrolaimomorpha</taxon>
        <taxon>Panagrolaimoidea</taxon>
        <taxon>Panagrolaimidae</taxon>
        <taxon>Panagrellus</taxon>
    </lineage>
</organism>
<dbReference type="PANTHER" id="PTHR46955">
    <property type="entry name" value="PROTEIN CBG01349-RELATED"/>
    <property type="match status" value="1"/>
</dbReference>
<feature type="domain" description="G-protein coupled receptors family 1 profile" evidence="6">
    <location>
        <begin position="25"/>
        <end position="274"/>
    </location>
</feature>